<dbReference type="EMBL" id="SEYY01022570">
    <property type="protein sequence ID" value="KAB7495469.1"/>
    <property type="molecule type" value="Genomic_DNA"/>
</dbReference>
<name>A0A5N5SPE3_9CRUS</name>
<evidence type="ECO:0000313" key="1">
    <source>
        <dbReference type="EMBL" id="KAB7495469.1"/>
    </source>
</evidence>
<organism evidence="1 2">
    <name type="scientific">Armadillidium nasatum</name>
    <dbReference type="NCBI Taxonomy" id="96803"/>
    <lineage>
        <taxon>Eukaryota</taxon>
        <taxon>Metazoa</taxon>
        <taxon>Ecdysozoa</taxon>
        <taxon>Arthropoda</taxon>
        <taxon>Crustacea</taxon>
        <taxon>Multicrustacea</taxon>
        <taxon>Malacostraca</taxon>
        <taxon>Eumalacostraca</taxon>
        <taxon>Peracarida</taxon>
        <taxon>Isopoda</taxon>
        <taxon>Oniscidea</taxon>
        <taxon>Crinocheta</taxon>
        <taxon>Armadillidiidae</taxon>
        <taxon>Armadillidium</taxon>
    </lineage>
</organism>
<comment type="caution">
    <text evidence="1">The sequence shown here is derived from an EMBL/GenBank/DDBJ whole genome shotgun (WGS) entry which is preliminary data.</text>
</comment>
<accession>A0A5N5SPE3</accession>
<proteinExistence type="predicted"/>
<dbReference type="Proteomes" id="UP000326759">
    <property type="component" value="Unassembled WGS sequence"/>
</dbReference>
<keyword evidence="2" id="KW-1185">Reference proteome</keyword>
<sequence>MKEDRDRTKLEWKYGLEEHTSNRWGEWLQPRKALLSEHACLKTWIPSAGYSNSAANNSTAAFFPAK</sequence>
<evidence type="ECO:0000313" key="2">
    <source>
        <dbReference type="Proteomes" id="UP000326759"/>
    </source>
</evidence>
<dbReference type="AlphaFoldDB" id="A0A5N5SPE3"/>
<gene>
    <name evidence="1" type="ORF">Anas_04680</name>
</gene>
<reference evidence="1 2" key="1">
    <citation type="journal article" date="2019" name="PLoS Biol.">
        <title>Sex chromosomes control vertical transmission of feminizing Wolbachia symbionts in an isopod.</title>
        <authorList>
            <person name="Becking T."/>
            <person name="Chebbi M.A."/>
            <person name="Giraud I."/>
            <person name="Moumen B."/>
            <person name="Laverre T."/>
            <person name="Caubet Y."/>
            <person name="Peccoud J."/>
            <person name="Gilbert C."/>
            <person name="Cordaux R."/>
        </authorList>
    </citation>
    <scope>NUCLEOTIDE SEQUENCE [LARGE SCALE GENOMIC DNA]</scope>
    <source>
        <strain evidence="1">ANa2</strain>
        <tissue evidence="1">Whole body excluding digestive tract and cuticle</tissue>
    </source>
</reference>
<protein>
    <submittedName>
        <fullName evidence="1">Uncharacterized protein</fullName>
    </submittedName>
</protein>